<comment type="caution">
    <text evidence="1">The sequence shown here is derived from an EMBL/GenBank/DDBJ whole genome shotgun (WGS) entry which is preliminary data.</text>
</comment>
<organism evidence="1 2">
    <name type="scientific">Paenibacillus phytohabitans</name>
    <dbReference type="NCBI Taxonomy" id="2654978"/>
    <lineage>
        <taxon>Bacteria</taxon>
        <taxon>Bacillati</taxon>
        <taxon>Bacillota</taxon>
        <taxon>Bacilli</taxon>
        <taxon>Bacillales</taxon>
        <taxon>Paenibacillaceae</taxon>
        <taxon>Paenibacillus</taxon>
    </lineage>
</organism>
<dbReference type="SUPFAM" id="SSF52540">
    <property type="entry name" value="P-loop containing nucleoside triphosphate hydrolases"/>
    <property type="match status" value="1"/>
</dbReference>
<sequence>MFEVKWDRFNLKNADKEDAFERMSRHLFMRKFKINGYDFSANYNQAGLETEPIQFGEKHYGFQCKYSSSHNSASFYKQVYDSLMSAFNIYEGRLDEIYIYTNLDIKPECTQEELSDKNIKTYKVKLQREAIKNKITLRWIKKENFSHILNEIDNLDIYRLYFSEQNEIAFIDSSISIEEKTFLKSNAFLELSINGIEQEKIKNEILSNKLSILLGHAGTGKTEILKKMYIYTADKFMEKHLNSNSNIKEPLPIFVKLRECILGDLESLIRNRLKDFSITYGDTEQEYLYFFDGLDEVNISDVDKVLSTIKILNKQVNTRSIIFSSRLNSPNLTFLYREMNLRIYQIDALKRNIIDEYFTSKAEESKLGKYEMIKDDIKNLLIDIEDIFSVSLLWKSIESIDNSTTKIELISLTSSQLIKNYRKMANLNLPEGKLASIEEILQDVSLFLQINNSLNIGIENLQNIINSKYTKLTYIETDLVIASLSEMFFDTSHGGNHLNRYSYKHRRYHEYFLYKKIKQVFYSDPFILRELGLLPDKDFVLNIFLHQELKESMNNRDIIKTLSLRFFEAYLGKDYWNGYTNALIGQRVDYGVGSETYLQSEKLLDFLSTKNEKELGSLLNNQGISIKGFLTLDNYWEFVKKYYMHQREDIRPRLHQEYNLNADFENKAVSKNPCAYWYCKCVMDKVLYGDIYNKVISPMNLDGLDSELDYMYSYKRNNVSLVVGYFEIGLELYVDKLVEIIPTLGTDHLEALCFTLLKTESIYYLFDENELYQKLRYTLNKAIQFFKKKPYKLNTQVIFNLLTRSIVENGILIDRFNKVNINHYGTWDQNIEANSYITLLLNKEKELYSREYTLGVEIRKIIYNYETTKSEVLELIMESIKKYNLIYDNWFSYKNSKLIGELIARFEFEEGQRKKFIRNLMNYDSVISITTVLYTVYLKNKNLFKSITNSKMLSAISNAESKKLSYYDYNTENSYLFATMMSCFNVATSDKLLLTALNNSIYRPAFRKDDLVSYILPRCVFLAYQNNWFDESDLEIFLNDIYAMLNIMSSTTDQGGSLDYFKYVLKLCVPDSPILDDIYNVSEVDVFSNKVTDPNARVLHVMPKGDFKQYYNCEVKGIDYTKIDTWRILINAEKEMNSELPELFQALKESHFPEPHYGNPNKYYHIITSIILDDVKTKEQATNFVLEQGGRNGLMNMISTFSVIGNDELARNYIDQLFALTKALVYPNKNYYFDNQYQENKIKKAINLVYKSTQNEWVRNEDKQELIYLKNQDLKIVWFDTDRDYPFVDTWATSHPDSKAYRVDYNILLNGILIESFSLVHVDGYRALIPIPKTGTNIIPRNKYRISLLFNDEKNLHGYIKRCGLIVE</sequence>
<dbReference type="EMBL" id="WHOB01000043">
    <property type="protein sequence ID" value="NOU80361.1"/>
    <property type="molecule type" value="Genomic_DNA"/>
</dbReference>
<reference evidence="1 2" key="1">
    <citation type="submission" date="2019-10" db="EMBL/GenBank/DDBJ databases">
        <title>Description of Paenibacillus terricola sp. nov.</title>
        <authorList>
            <person name="Carlier A."/>
            <person name="Qi S."/>
        </authorList>
    </citation>
    <scope>NUCLEOTIDE SEQUENCE [LARGE SCALE GENOMIC DNA]</scope>
    <source>
        <strain evidence="1 2">LMG 31459</strain>
    </source>
</reference>
<dbReference type="RefSeq" id="WP_171718025.1">
    <property type="nucleotide sequence ID" value="NZ_WHOB01000043.1"/>
</dbReference>
<name>A0ABX1YJQ6_9BACL</name>
<dbReference type="Proteomes" id="UP000596857">
    <property type="component" value="Unassembled WGS sequence"/>
</dbReference>
<proteinExistence type="predicted"/>
<protein>
    <recommendedName>
        <fullName evidence="3">NACHT domain-containing protein</fullName>
    </recommendedName>
</protein>
<gene>
    <name evidence="1" type="ORF">GC101_15935</name>
</gene>
<evidence type="ECO:0008006" key="3">
    <source>
        <dbReference type="Google" id="ProtNLM"/>
    </source>
</evidence>
<dbReference type="InterPro" id="IPR027417">
    <property type="entry name" value="P-loop_NTPase"/>
</dbReference>
<evidence type="ECO:0000313" key="1">
    <source>
        <dbReference type="EMBL" id="NOU80361.1"/>
    </source>
</evidence>
<evidence type="ECO:0000313" key="2">
    <source>
        <dbReference type="Proteomes" id="UP000596857"/>
    </source>
</evidence>
<accession>A0ABX1YJQ6</accession>
<keyword evidence="2" id="KW-1185">Reference proteome</keyword>